<reference evidence="2 3" key="1">
    <citation type="journal article" date="2015" name="Genome Announc.">
        <title>Expanding the biotechnology potential of lactobacilli through comparative genomics of 213 strains and associated genera.</title>
        <authorList>
            <person name="Sun Z."/>
            <person name="Harris H.M."/>
            <person name="McCann A."/>
            <person name="Guo C."/>
            <person name="Argimon S."/>
            <person name="Zhang W."/>
            <person name="Yang X."/>
            <person name="Jeffery I.B."/>
            <person name="Cooney J.C."/>
            <person name="Kagawa T.F."/>
            <person name="Liu W."/>
            <person name="Song Y."/>
            <person name="Salvetti E."/>
            <person name="Wrobel A."/>
            <person name="Rasinkangas P."/>
            <person name="Parkhill J."/>
            <person name="Rea M.C."/>
            <person name="O'Sullivan O."/>
            <person name="Ritari J."/>
            <person name="Douillard F.P."/>
            <person name="Paul Ross R."/>
            <person name="Yang R."/>
            <person name="Briner A.E."/>
            <person name="Felis G.E."/>
            <person name="de Vos W.M."/>
            <person name="Barrangou R."/>
            <person name="Klaenhammer T.R."/>
            <person name="Caufield P.W."/>
            <person name="Cui Y."/>
            <person name="Zhang H."/>
            <person name="O'Toole P.W."/>
        </authorList>
    </citation>
    <scope>NUCLEOTIDE SEQUENCE [LARGE SCALE GENOMIC DNA]</scope>
    <source>
        <strain evidence="2 3">DSM 21051</strain>
    </source>
</reference>
<keyword evidence="2" id="KW-0255">Endonuclease</keyword>
<feature type="domain" description="Endonuclease/exonuclease/phosphatase" evidence="1">
    <location>
        <begin position="4"/>
        <end position="252"/>
    </location>
</feature>
<keyword evidence="2" id="KW-0269">Exonuclease</keyword>
<dbReference type="GO" id="GO:0004527">
    <property type="term" value="F:exonuclease activity"/>
    <property type="evidence" value="ECO:0007669"/>
    <property type="project" value="UniProtKB-KW"/>
</dbReference>
<protein>
    <submittedName>
        <fullName evidence="2">Endonuclease exonuclease phosphatase family protein</fullName>
    </submittedName>
</protein>
<dbReference type="InterPro" id="IPR005135">
    <property type="entry name" value="Endo/exonuclease/phosphatase"/>
</dbReference>
<dbReference type="InterPro" id="IPR036691">
    <property type="entry name" value="Endo/exonu/phosph_ase_sf"/>
</dbReference>
<dbReference type="PATRIC" id="fig|1423725.3.peg.1223"/>
<dbReference type="Gene3D" id="3.60.10.10">
    <property type="entry name" value="Endonuclease/exonuclease/phosphatase"/>
    <property type="match status" value="1"/>
</dbReference>
<evidence type="ECO:0000313" key="3">
    <source>
        <dbReference type="Proteomes" id="UP000051015"/>
    </source>
</evidence>
<dbReference type="RefSeq" id="WP_057876177.1">
    <property type="nucleotide sequence ID" value="NZ_AYZD01000017.1"/>
</dbReference>
<keyword evidence="3" id="KW-1185">Reference proteome</keyword>
<proteinExistence type="predicted"/>
<keyword evidence="2" id="KW-0378">Hydrolase</keyword>
<dbReference type="SUPFAM" id="SSF56219">
    <property type="entry name" value="DNase I-like"/>
    <property type="match status" value="1"/>
</dbReference>
<dbReference type="Pfam" id="PF03372">
    <property type="entry name" value="Exo_endo_phos"/>
    <property type="match status" value="1"/>
</dbReference>
<dbReference type="STRING" id="1423725.FC19_GL001187"/>
<name>A0A0R2D7X4_9LACO</name>
<evidence type="ECO:0000313" key="2">
    <source>
        <dbReference type="EMBL" id="KRM96115.1"/>
    </source>
</evidence>
<organism evidence="2 3">
    <name type="scientific">Liquorilactobacillus aquaticus DSM 21051</name>
    <dbReference type="NCBI Taxonomy" id="1423725"/>
    <lineage>
        <taxon>Bacteria</taxon>
        <taxon>Bacillati</taxon>
        <taxon>Bacillota</taxon>
        <taxon>Bacilli</taxon>
        <taxon>Lactobacillales</taxon>
        <taxon>Lactobacillaceae</taxon>
        <taxon>Liquorilactobacillus</taxon>
    </lineage>
</organism>
<comment type="caution">
    <text evidence="2">The sequence shown here is derived from an EMBL/GenBank/DDBJ whole genome shotgun (WGS) entry which is preliminary data.</text>
</comment>
<sequence>MKILTLNCHTSNECDTKQQIDAIVDLIVSEKITSFCLQDVRQARIGRIVDAVCLKRMRFMGDEFAEIPIRSENFALLLQKKLQKIKNNFSWTWTAAHEIDNTFDEGLAIFSKIPITTVKTELLTENFEYNDQNRRKGIAVNLKNGWTLVNVHFNEQYNQFLREWSKAMTWVKSIRKNDVLFLMGDFNLDAESNILGYTKICEHFQDTYAAALSRGDGLTVRGAVRGWQDSQIGKRIDYILAYPAQPIVSSRIYFEGNLTPRISSHAGVVIEMEDAAKSKSV</sequence>
<dbReference type="EMBL" id="AYZD01000017">
    <property type="protein sequence ID" value="KRM96115.1"/>
    <property type="molecule type" value="Genomic_DNA"/>
</dbReference>
<dbReference type="AlphaFoldDB" id="A0A0R2D7X4"/>
<evidence type="ECO:0000259" key="1">
    <source>
        <dbReference type="Pfam" id="PF03372"/>
    </source>
</evidence>
<gene>
    <name evidence="2" type="ORF">FC19_GL001187</name>
</gene>
<dbReference type="OrthoDB" id="9812537at2"/>
<dbReference type="GO" id="GO:0004519">
    <property type="term" value="F:endonuclease activity"/>
    <property type="evidence" value="ECO:0007669"/>
    <property type="project" value="UniProtKB-KW"/>
</dbReference>
<accession>A0A0R2D7X4</accession>
<keyword evidence="2" id="KW-0540">Nuclease</keyword>
<dbReference type="Proteomes" id="UP000051015">
    <property type="component" value="Unassembled WGS sequence"/>
</dbReference>